<evidence type="ECO:0000256" key="4">
    <source>
        <dbReference type="ARBA" id="ARBA00022617"/>
    </source>
</evidence>
<evidence type="ECO:0000256" key="6">
    <source>
        <dbReference type="ARBA" id="ARBA00022982"/>
    </source>
</evidence>
<protein>
    <submittedName>
        <fullName evidence="15">Cytochrome c oxidase subunit 2</fullName>
        <ecNumber evidence="15">1.9.3.1</ecNumber>
    </submittedName>
</protein>
<evidence type="ECO:0000256" key="3">
    <source>
        <dbReference type="ARBA" id="ARBA00022448"/>
    </source>
</evidence>
<evidence type="ECO:0000259" key="14">
    <source>
        <dbReference type="PROSITE" id="PS51007"/>
    </source>
</evidence>
<accession>A0A2R8BTE5</accession>
<sequence>MLSAQDLPQPFDRKLAHALPLRPGTDHLKAAPALAAFGFLTACVGPQSALDPAGRDAETLADLFFWLVAGAVVLWVLMNGLMFYAWRAKPRPISPKTGRWLIFGGGIVFPTVVLAGLLSYGLSVIPDQRAPGEGLRVEITGEQWWFRVAYWPEGATEPIHSANEVVFPVGQRSELTLKADQVIHSFWLPSLAGKTDMIPGRVNRMSLEPTEPGEFRGQCAEYCGESHAWMAFTALTLMPEEFDAFLQDLAAPAVPPDTEVGQAGRTAFMAHGCGGCHTIRGTPARGNVGPDLTHVGSRLNLAAGALDVTVPDLAAWITDPKAIKAGAKMPAYDHLDPDEIVAMAVYLEGLK</sequence>
<evidence type="ECO:0000256" key="1">
    <source>
        <dbReference type="ARBA" id="ARBA00004370"/>
    </source>
</evidence>
<evidence type="ECO:0000259" key="13">
    <source>
        <dbReference type="PROSITE" id="PS50857"/>
    </source>
</evidence>
<dbReference type="EC" id="1.9.3.1" evidence="15"/>
<evidence type="ECO:0000256" key="11">
    <source>
        <dbReference type="PROSITE-ProRule" id="PRU00433"/>
    </source>
</evidence>
<keyword evidence="5 11" id="KW-0479">Metal-binding</keyword>
<dbReference type="Pfam" id="PF00034">
    <property type="entry name" value="Cytochrom_C"/>
    <property type="match status" value="1"/>
</dbReference>
<keyword evidence="4 11" id="KW-0349">Heme</keyword>
<evidence type="ECO:0000256" key="7">
    <source>
        <dbReference type="ARBA" id="ARBA00023004"/>
    </source>
</evidence>
<evidence type="ECO:0000256" key="8">
    <source>
        <dbReference type="ARBA" id="ARBA00023008"/>
    </source>
</evidence>
<keyword evidence="15" id="KW-0560">Oxidoreductase</keyword>
<dbReference type="RefSeq" id="WP_108893281.1">
    <property type="nucleotide sequence ID" value="NZ_ONZF01000002.1"/>
</dbReference>
<dbReference type="GO" id="GO:0016020">
    <property type="term" value="C:membrane"/>
    <property type="evidence" value="ECO:0007669"/>
    <property type="project" value="UniProtKB-SubCell"/>
</dbReference>
<dbReference type="PANTHER" id="PTHR22888">
    <property type="entry name" value="CYTOCHROME C OXIDASE, SUBUNIT II"/>
    <property type="match status" value="1"/>
</dbReference>
<comment type="catalytic activity">
    <reaction evidence="10">
        <text>4 Fe(II)-[cytochrome c] + O2 + 8 H(+)(in) = 4 Fe(III)-[cytochrome c] + 2 H2O + 4 H(+)(out)</text>
        <dbReference type="Rhea" id="RHEA:11436"/>
        <dbReference type="Rhea" id="RHEA-COMP:10350"/>
        <dbReference type="Rhea" id="RHEA-COMP:14399"/>
        <dbReference type="ChEBI" id="CHEBI:15377"/>
        <dbReference type="ChEBI" id="CHEBI:15378"/>
        <dbReference type="ChEBI" id="CHEBI:15379"/>
        <dbReference type="ChEBI" id="CHEBI:29033"/>
        <dbReference type="ChEBI" id="CHEBI:29034"/>
        <dbReference type="EC" id="7.1.1.9"/>
    </reaction>
</comment>
<dbReference type="OrthoDB" id="9781261at2"/>
<dbReference type="PROSITE" id="PS00078">
    <property type="entry name" value="COX2"/>
    <property type="match status" value="1"/>
</dbReference>
<dbReference type="SUPFAM" id="SSF49503">
    <property type="entry name" value="Cupredoxins"/>
    <property type="match status" value="1"/>
</dbReference>
<keyword evidence="16" id="KW-1185">Reference proteome</keyword>
<dbReference type="PROSITE" id="PS50857">
    <property type="entry name" value="COX2_CUA"/>
    <property type="match status" value="1"/>
</dbReference>
<name>A0A2R8BTE5_9RHOB</name>
<feature type="transmembrane region" description="Helical" evidence="12">
    <location>
        <begin position="63"/>
        <end position="86"/>
    </location>
</feature>
<dbReference type="InterPro" id="IPR009056">
    <property type="entry name" value="Cyt_c-like_dom"/>
</dbReference>
<feature type="domain" description="Cytochrome c" evidence="14">
    <location>
        <begin position="259"/>
        <end position="351"/>
    </location>
</feature>
<evidence type="ECO:0000256" key="2">
    <source>
        <dbReference type="ARBA" id="ARBA00007866"/>
    </source>
</evidence>
<comment type="similarity">
    <text evidence="2">Belongs to the cytochrome c oxidase subunit 2 family.</text>
</comment>
<evidence type="ECO:0000256" key="10">
    <source>
        <dbReference type="ARBA" id="ARBA00047816"/>
    </source>
</evidence>
<evidence type="ECO:0000313" key="16">
    <source>
        <dbReference type="Proteomes" id="UP000244912"/>
    </source>
</evidence>
<organism evidence="15 16">
    <name type="scientific">Palleronia abyssalis</name>
    <dbReference type="NCBI Taxonomy" id="1501240"/>
    <lineage>
        <taxon>Bacteria</taxon>
        <taxon>Pseudomonadati</taxon>
        <taxon>Pseudomonadota</taxon>
        <taxon>Alphaproteobacteria</taxon>
        <taxon>Rhodobacterales</taxon>
        <taxon>Roseobacteraceae</taxon>
        <taxon>Palleronia</taxon>
    </lineage>
</organism>
<dbReference type="AlphaFoldDB" id="A0A2R8BTE5"/>
<dbReference type="PROSITE" id="PS51007">
    <property type="entry name" value="CYTC"/>
    <property type="match status" value="1"/>
</dbReference>
<dbReference type="CDD" id="cd04213">
    <property type="entry name" value="CuRO_CcO_Caa3_II"/>
    <property type="match status" value="1"/>
</dbReference>
<gene>
    <name evidence="15" type="primary">ctaC_1</name>
    <name evidence="15" type="ORF">PAA8504_01260</name>
</gene>
<reference evidence="15 16" key="1">
    <citation type="submission" date="2018-03" db="EMBL/GenBank/DDBJ databases">
        <authorList>
            <person name="Keele B.F."/>
        </authorList>
    </citation>
    <scope>NUCLEOTIDE SEQUENCE [LARGE SCALE GENOMIC DNA]</scope>
    <source>
        <strain evidence="15 16">CECT 8504</strain>
    </source>
</reference>
<keyword evidence="6" id="KW-0249">Electron transport</keyword>
<comment type="subcellular location">
    <subcellularLocation>
        <location evidence="1">Membrane</location>
    </subcellularLocation>
</comment>
<keyword evidence="12" id="KW-0812">Transmembrane</keyword>
<feature type="transmembrane region" description="Helical" evidence="12">
    <location>
        <begin position="98"/>
        <end position="122"/>
    </location>
</feature>
<keyword evidence="8" id="KW-0186">Copper</keyword>
<keyword evidence="12" id="KW-1133">Transmembrane helix</keyword>
<keyword evidence="7 11" id="KW-0408">Iron</keyword>
<dbReference type="InterPro" id="IPR008972">
    <property type="entry name" value="Cupredoxin"/>
</dbReference>
<dbReference type="InterPro" id="IPR034236">
    <property type="entry name" value="CuRO_CcO_Caa3_II"/>
</dbReference>
<dbReference type="GO" id="GO:0016491">
    <property type="term" value="F:oxidoreductase activity"/>
    <property type="evidence" value="ECO:0007669"/>
    <property type="project" value="UniProtKB-KW"/>
</dbReference>
<dbReference type="InterPro" id="IPR036909">
    <property type="entry name" value="Cyt_c-like_dom_sf"/>
</dbReference>
<dbReference type="SUPFAM" id="SSF46626">
    <property type="entry name" value="Cytochrome c"/>
    <property type="match status" value="1"/>
</dbReference>
<dbReference type="InterPro" id="IPR001505">
    <property type="entry name" value="Copper_CuA"/>
</dbReference>
<dbReference type="InterPro" id="IPR045187">
    <property type="entry name" value="CcO_II"/>
</dbReference>
<evidence type="ECO:0000256" key="12">
    <source>
        <dbReference type="SAM" id="Phobius"/>
    </source>
</evidence>
<feature type="domain" description="Cytochrome oxidase subunit II copper A binding" evidence="13">
    <location>
        <begin position="132"/>
        <end position="248"/>
    </location>
</feature>
<dbReference type="Pfam" id="PF00116">
    <property type="entry name" value="COX2"/>
    <property type="match status" value="1"/>
</dbReference>
<dbReference type="PANTHER" id="PTHR22888:SF9">
    <property type="entry name" value="CYTOCHROME C OXIDASE SUBUNIT 2"/>
    <property type="match status" value="1"/>
</dbReference>
<evidence type="ECO:0000256" key="9">
    <source>
        <dbReference type="ARBA" id="ARBA00023136"/>
    </source>
</evidence>
<keyword evidence="9 12" id="KW-0472">Membrane</keyword>
<dbReference type="Proteomes" id="UP000244912">
    <property type="component" value="Unassembled WGS sequence"/>
</dbReference>
<dbReference type="GO" id="GO:0005507">
    <property type="term" value="F:copper ion binding"/>
    <property type="evidence" value="ECO:0007669"/>
    <property type="project" value="InterPro"/>
</dbReference>
<dbReference type="Gene3D" id="2.60.40.420">
    <property type="entry name" value="Cupredoxins - blue copper proteins"/>
    <property type="match status" value="1"/>
</dbReference>
<evidence type="ECO:0000256" key="5">
    <source>
        <dbReference type="ARBA" id="ARBA00022723"/>
    </source>
</evidence>
<dbReference type="EMBL" id="ONZF01000002">
    <property type="protein sequence ID" value="SPJ23449.1"/>
    <property type="molecule type" value="Genomic_DNA"/>
</dbReference>
<evidence type="ECO:0000313" key="15">
    <source>
        <dbReference type="EMBL" id="SPJ23449.1"/>
    </source>
</evidence>
<dbReference type="InterPro" id="IPR002429">
    <property type="entry name" value="CcO_II-like_C"/>
</dbReference>
<keyword evidence="3" id="KW-0813">Transport</keyword>
<dbReference type="GO" id="GO:0042773">
    <property type="term" value="P:ATP synthesis coupled electron transport"/>
    <property type="evidence" value="ECO:0007669"/>
    <property type="project" value="TreeGrafter"/>
</dbReference>
<dbReference type="GO" id="GO:0020037">
    <property type="term" value="F:heme binding"/>
    <property type="evidence" value="ECO:0007669"/>
    <property type="project" value="InterPro"/>
</dbReference>
<proteinExistence type="inferred from homology"/>
<dbReference type="GO" id="GO:0004129">
    <property type="term" value="F:cytochrome-c oxidase activity"/>
    <property type="evidence" value="ECO:0007669"/>
    <property type="project" value="UniProtKB-EC"/>
</dbReference>